<sequence>MRLPPQIWYMFKCMYFLLSAYQIRCGYPTRIIGNVFCKKYNITNFVLLIGKKVWASDPPYKLYCTTLSPNIPRVNPSLHDTCPKVLPNNLT</sequence>
<dbReference type="Pfam" id="PF24874">
    <property type="entry name" value="Piezo_THU9_anchor"/>
    <property type="match status" value="1"/>
</dbReference>
<dbReference type="PANTHER" id="PTHR47049">
    <property type="entry name" value="PIEZO-TYPE MECHANOSENSITIVE ION CHANNEL HOMOLOG"/>
    <property type="match status" value="1"/>
</dbReference>
<evidence type="ECO:0000259" key="1">
    <source>
        <dbReference type="Pfam" id="PF24874"/>
    </source>
</evidence>
<evidence type="ECO:0000313" key="3">
    <source>
        <dbReference type="Proteomes" id="UP001153148"/>
    </source>
</evidence>
<comment type="caution">
    <text evidence="2">The sequence shown here is derived from an EMBL/GenBank/DDBJ whole genome shotgun (WGS) entry which is preliminary data.</text>
</comment>
<dbReference type="InterPro" id="IPR056770">
    <property type="entry name" value="Piezo_THU9_anchor"/>
</dbReference>
<evidence type="ECO:0000313" key="2">
    <source>
        <dbReference type="EMBL" id="CAG2060849.1"/>
    </source>
</evidence>
<protein>
    <recommendedName>
        <fullName evidence="1">Piezo THU9 and anchor domain-containing protein</fullName>
    </recommendedName>
</protein>
<dbReference type="EMBL" id="CAJPIN010013800">
    <property type="protein sequence ID" value="CAG2060849.1"/>
    <property type="molecule type" value="Genomic_DNA"/>
</dbReference>
<dbReference type="Proteomes" id="UP001153148">
    <property type="component" value="Unassembled WGS sequence"/>
</dbReference>
<name>A0ABN7P171_TIMPD</name>
<gene>
    <name evidence="2" type="ORF">TPAB3V08_LOCUS7805</name>
</gene>
<dbReference type="PANTHER" id="PTHR47049:SF2">
    <property type="entry name" value="PIEZO-TYPE MECHANOSENSITIVE ION CHANNEL HOMOLOG"/>
    <property type="match status" value="1"/>
</dbReference>
<accession>A0ABN7P171</accession>
<reference evidence="2" key="1">
    <citation type="submission" date="2021-03" db="EMBL/GenBank/DDBJ databases">
        <authorList>
            <person name="Tran Van P."/>
        </authorList>
    </citation>
    <scope>NUCLEOTIDE SEQUENCE</scope>
</reference>
<proteinExistence type="predicted"/>
<organism evidence="2 3">
    <name type="scientific">Timema podura</name>
    <name type="common">Walking stick</name>
    <dbReference type="NCBI Taxonomy" id="61482"/>
    <lineage>
        <taxon>Eukaryota</taxon>
        <taxon>Metazoa</taxon>
        <taxon>Ecdysozoa</taxon>
        <taxon>Arthropoda</taxon>
        <taxon>Hexapoda</taxon>
        <taxon>Insecta</taxon>
        <taxon>Pterygota</taxon>
        <taxon>Neoptera</taxon>
        <taxon>Polyneoptera</taxon>
        <taxon>Phasmatodea</taxon>
        <taxon>Timematodea</taxon>
        <taxon>Timematoidea</taxon>
        <taxon>Timematidae</taxon>
        <taxon>Timema</taxon>
    </lineage>
</organism>
<dbReference type="InterPro" id="IPR027272">
    <property type="entry name" value="Piezo"/>
</dbReference>
<feature type="domain" description="Piezo THU9 and anchor" evidence="1">
    <location>
        <begin position="3"/>
        <end position="47"/>
    </location>
</feature>
<keyword evidence="3" id="KW-1185">Reference proteome</keyword>